<dbReference type="GO" id="GO:0043565">
    <property type="term" value="F:sequence-specific DNA binding"/>
    <property type="evidence" value="ECO:0007669"/>
    <property type="project" value="TreeGrafter"/>
</dbReference>
<dbReference type="OrthoDB" id="9813056at2"/>
<dbReference type="GO" id="GO:0003700">
    <property type="term" value="F:DNA-binding transcription factor activity"/>
    <property type="evidence" value="ECO:0007669"/>
    <property type="project" value="InterPro"/>
</dbReference>
<dbReference type="EMBL" id="AQQY01000004">
    <property type="protein sequence ID" value="KCV82356.1"/>
    <property type="molecule type" value="Genomic_DNA"/>
</dbReference>
<gene>
    <name evidence="6" type="ORF">ATO10_08197</name>
</gene>
<name>A0A058ZNH1_9RHOB</name>
<dbReference type="Proteomes" id="UP000024836">
    <property type="component" value="Unassembled WGS sequence"/>
</dbReference>
<protein>
    <submittedName>
        <fullName evidence="6">Transcriptional regulator GstR</fullName>
    </submittedName>
</protein>
<dbReference type="InterPro" id="IPR036388">
    <property type="entry name" value="WH-like_DNA-bd_sf"/>
</dbReference>
<comment type="similarity">
    <text evidence="1">Belongs to the LysR transcriptional regulatory family.</text>
</comment>
<sequence>MDKLRAIKVFVKVAQSDSLSAAARQMGEPLTNVSRLLTQLEAELGCSLIHRTTRQMALTAEGRNYLTVCKLLLDDLEQAELQLTGQATELSGEIVVTAPVAFGRLHVLPVINLFLRQYPKISAKLMLLDRQVDMLDEGIDVALRIGHLPDSAHLATHVGTQSLITCAAPNYLKERGTPLQVQDLPSHDLIMFTGRPSGARWVYKSQAHGQKAIRLQPRLSVNTAEAAIESAVAGLGITRVLAYQAQAQIDAGELIPVLTEFDDTTIPVNLLRWPNRTDPQRVREFINFASKQLRART</sequence>
<dbReference type="SUPFAM" id="SSF46785">
    <property type="entry name" value="Winged helix' DNA-binding domain"/>
    <property type="match status" value="1"/>
</dbReference>
<comment type="caution">
    <text evidence="6">The sequence shown here is derived from an EMBL/GenBank/DDBJ whole genome shotgun (WGS) entry which is preliminary data.</text>
</comment>
<evidence type="ECO:0000313" key="7">
    <source>
        <dbReference type="Proteomes" id="UP000024836"/>
    </source>
</evidence>
<dbReference type="InterPro" id="IPR000847">
    <property type="entry name" value="LysR_HTH_N"/>
</dbReference>
<proteinExistence type="inferred from homology"/>
<dbReference type="InterPro" id="IPR058163">
    <property type="entry name" value="LysR-type_TF_proteobact-type"/>
</dbReference>
<evidence type="ECO:0000256" key="3">
    <source>
        <dbReference type="ARBA" id="ARBA00023125"/>
    </source>
</evidence>
<dbReference type="STRING" id="1461693.ATO10_08197"/>
<dbReference type="AlphaFoldDB" id="A0A058ZNH1"/>
<dbReference type="eggNOG" id="COG0583">
    <property type="taxonomic scope" value="Bacteria"/>
</dbReference>
<evidence type="ECO:0000256" key="1">
    <source>
        <dbReference type="ARBA" id="ARBA00009437"/>
    </source>
</evidence>
<dbReference type="SUPFAM" id="SSF53850">
    <property type="entry name" value="Periplasmic binding protein-like II"/>
    <property type="match status" value="1"/>
</dbReference>
<feature type="domain" description="HTH lysR-type" evidence="5">
    <location>
        <begin position="1"/>
        <end position="59"/>
    </location>
</feature>
<dbReference type="PROSITE" id="PS50931">
    <property type="entry name" value="HTH_LYSR"/>
    <property type="match status" value="1"/>
</dbReference>
<dbReference type="InterPro" id="IPR036390">
    <property type="entry name" value="WH_DNA-bd_sf"/>
</dbReference>
<keyword evidence="7" id="KW-1185">Reference proteome</keyword>
<evidence type="ECO:0000313" key="6">
    <source>
        <dbReference type="EMBL" id="KCV82356.1"/>
    </source>
</evidence>
<dbReference type="Pfam" id="PF00126">
    <property type="entry name" value="HTH_1"/>
    <property type="match status" value="1"/>
</dbReference>
<keyword evidence="2" id="KW-0805">Transcription regulation</keyword>
<dbReference type="GO" id="GO:0006351">
    <property type="term" value="P:DNA-templated transcription"/>
    <property type="evidence" value="ECO:0007669"/>
    <property type="project" value="TreeGrafter"/>
</dbReference>
<dbReference type="Pfam" id="PF03466">
    <property type="entry name" value="LysR_substrate"/>
    <property type="match status" value="1"/>
</dbReference>
<dbReference type="InterPro" id="IPR005119">
    <property type="entry name" value="LysR_subst-bd"/>
</dbReference>
<dbReference type="PANTHER" id="PTHR30537">
    <property type="entry name" value="HTH-TYPE TRANSCRIPTIONAL REGULATOR"/>
    <property type="match status" value="1"/>
</dbReference>
<evidence type="ECO:0000259" key="5">
    <source>
        <dbReference type="PROSITE" id="PS50931"/>
    </source>
</evidence>
<keyword evidence="3" id="KW-0238">DNA-binding</keyword>
<dbReference type="RefSeq" id="WP_035250259.1">
    <property type="nucleotide sequence ID" value="NZ_AQQY01000004.1"/>
</dbReference>
<dbReference type="Gene3D" id="1.10.10.10">
    <property type="entry name" value="Winged helix-like DNA-binding domain superfamily/Winged helix DNA-binding domain"/>
    <property type="match status" value="1"/>
</dbReference>
<reference evidence="6 7" key="1">
    <citation type="submission" date="2013-04" db="EMBL/GenBank/DDBJ databases">
        <title>Shimia sp. 22II-S11-Z10 Genome Sequencing.</title>
        <authorList>
            <person name="Lai Q."/>
            <person name="Li G."/>
            <person name="Shao Z."/>
        </authorList>
    </citation>
    <scope>NUCLEOTIDE SEQUENCE [LARGE SCALE GENOMIC DNA]</scope>
    <source>
        <strain evidence="7">22II-S11-Z10</strain>
    </source>
</reference>
<dbReference type="PATRIC" id="fig|1461693.3.peg.1667"/>
<organism evidence="6 7">
    <name type="scientific">Actibacterium atlanticum</name>
    <dbReference type="NCBI Taxonomy" id="1461693"/>
    <lineage>
        <taxon>Bacteria</taxon>
        <taxon>Pseudomonadati</taxon>
        <taxon>Pseudomonadota</taxon>
        <taxon>Alphaproteobacteria</taxon>
        <taxon>Rhodobacterales</taxon>
        <taxon>Roseobacteraceae</taxon>
        <taxon>Actibacterium</taxon>
    </lineage>
</organism>
<evidence type="ECO:0000256" key="4">
    <source>
        <dbReference type="ARBA" id="ARBA00023163"/>
    </source>
</evidence>
<evidence type="ECO:0000256" key="2">
    <source>
        <dbReference type="ARBA" id="ARBA00023015"/>
    </source>
</evidence>
<dbReference type="Gene3D" id="3.40.190.290">
    <property type="match status" value="1"/>
</dbReference>
<dbReference type="PANTHER" id="PTHR30537:SF5">
    <property type="entry name" value="HTH-TYPE TRANSCRIPTIONAL ACTIVATOR TTDR-RELATED"/>
    <property type="match status" value="1"/>
</dbReference>
<dbReference type="FunFam" id="1.10.10.10:FF:000001">
    <property type="entry name" value="LysR family transcriptional regulator"/>
    <property type="match status" value="1"/>
</dbReference>
<accession>A0A058ZNH1</accession>
<keyword evidence="4" id="KW-0804">Transcription</keyword>
<dbReference type="CDD" id="cd08471">
    <property type="entry name" value="PBP2_CrgA_like_2"/>
    <property type="match status" value="1"/>
</dbReference>